<dbReference type="InParanoid" id="E9GBG9"/>
<feature type="region of interest" description="Disordered" evidence="1">
    <location>
        <begin position="1"/>
        <end position="28"/>
    </location>
</feature>
<dbReference type="Proteomes" id="UP000000305">
    <property type="component" value="Unassembled WGS sequence"/>
</dbReference>
<dbReference type="KEGG" id="dpx:DAPPUDRAFT_240404"/>
<dbReference type="HOGENOM" id="CLU_2374875_0_0_1"/>
<accession>E9GBG9</accession>
<keyword evidence="3" id="KW-1185">Reference proteome</keyword>
<name>E9GBG9_DAPPU</name>
<gene>
    <name evidence="2" type="ORF">DAPPUDRAFT_240404</name>
</gene>
<sequence length="95" mass="10588">MDLTAAEPVITMGSATREEEVLSDTDETNDTEEIIRAKARLREAKEYTAKAKRLYELAASRLEEIEKGVLSAYEASPEEVELEMYTQNISCGGAR</sequence>
<proteinExistence type="predicted"/>
<reference evidence="2 3" key="1">
    <citation type="journal article" date="2011" name="Science">
        <title>The ecoresponsive genome of Daphnia pulex.</title>
        <authorList>
            <person name="Colbourne J.K."/>
            <person name="Pfrender M.E."/>
            <person name="Gilbert D."/>
            <person name="Thomas W.K."/>
            <person name="Tucker A."/>
            <person name="Oakley T.H."/>
            <person name="Tokishita S."/>
            <person name="Aerts A."/>
            <person name="Arnold G.J."/>
            <person name="Basu M.K."/>
            <person name="Bauer D.J."/>
            <person name="Caceres C.E."/>
            <person name="Carmel L."/>
            <person name="Casola C."/>
            <person name="Choi J.H."/>
            <person name="Detter J.C."/>
            <person name="Dong Q."/>
            <person name="Dusheyko S."/>
            <person name="Eads B.D."/>
            <person name="Frohlich T."/>
            <person name="Geiler-Samerotte K.A."/>
            <person name="Gerlach D."/>
            <person name="Hatcher P."/>
            <person name="Jogdeo S."/>
            <person name="Krijgsveld J."/>
            <person name="Kriventseva E.V."/>
            <person name="Kultz D."/>
            <person name="Laforsch C."/>
            <person name="Lindquist E."/>
            <person name="Lopez J."/>
            <person name="Manak J.R."/>
            <person name="Muller J."/>
            <person name="Pangilinan J."/>
            <person name="Patwardhan R.P."/>
            <person name="Pitluck S."/>
            <person name="Pritham E.J."/>
            <person name="Rechtsteiner A."/>
            <person name="Rho M."/>
            <person name="Rogozin I.B."/>
            <person name="Sakarya O."/>
            <person name="Salamov A."/>
            <person name="Schaack S."/>
            <person name="Shapiro H."/>
            <person name="Shiga Y."/>
            <person name="Skalitzky C."/>
            <person name="Smith Z."/>
            <person name="Souvorov A."/>
            <person name="Sung W."/>
            <person name="Tang Z."/>
            <person name="Tsuchiya D."/>
            <person name="Tu H."/>
            <person name="Vos H."/>
            <person name="Wang M."/>
            <person name="Wolf Y.I."/>
            <person name="Yamagata H."/>
            <person name="Yamada T."/>
            <person name="Ye Y."/>
            <person name="Shaw J.R."/>
            <person name="Andrews J."/>
            <person name="Crease T.J."/>
            <person name="Tang H."/>
            <person name="Lucas S.M."/>
            <person name="Robertson H.M."/>
            <person name="Bork P."/>
            <person name="Koonin E.V."/>
            <person name="Zdobnov E.M."/>
            <person name="Grigoriev I.V."/>
            <person name="Lynch M."/>
            <person name="Boore J.L."/>
        </authorList>
    </citation>
    <scope>NUCLEOTIDE SEQUENCE [LARGE SCALE GENOMIC DNA]</scope>
</reference>
<evidence type="ECO:0000313" key="3">
    <source>
        <dbReference type="Proteomes" id="UP000000305"/>
    </source>
</evidence>
<dbReference type="AlphaFoldDB" id="E9GBG9"/>
<evidence type="ECO:0000313" key="2">
    <source>
        <dbReference type="EMBL" id="EFX82956.1"/>
    </source>
</evidence>
<organism evidence="2 3">
    <name type="scientific">Daphnia pulex</name>
    <name type="common">Water flea</name>
    <dbReference type="NCBI Taxonomy" id="6669"/>
    <lineage>
        <taxon>Eukaryota</taxon>
        <taxon>Metazoa</taxon>
        <taxon>Ecdysozoa</taxon>
        <taxon>Arthropoda</taxon>
        <taxon>Crustacea</taxon>
        <taxon>Branchiopoda</taxon>
        <taxon>Diplostraca</taxon>
        <taxon>Cladocera</taxon>
        <taxon>Anomopoda</taxon>
        <taxon>Daphniidae</taxon>
        <taxon>Daphnia</taxon>
    </lineage>
</organism>
<dbReference type="OrthoDB" id="10520469at2759"/>
<protein>
    <submittedName>
        <fullName evidence="2">Uncharacterized protein</fullName>
    </submittedName>
</protein>
<evidence type="ECO:0000256" key="1">
    <source>
        <dbReference type="SAM" id="MobiDB-lite"/>
    </source>
</evidence>
<dbReference type="EMBL" id="GL732538">
    <property type="protein sequence ID" value="EFX82956.1"/>
    <property type="molecule type" value="Genomic_DNA"/>
</dbReference>